<dbReference type="Proteomes" id="UP000652761">
    <property type="component" value="Unassembled WGS sequence"/>
</dbReference>
<proteinExistence type="predicted"/>
<gene>
    <name evidence="1" type="ORF">Taro_037093</name>
</gene>
<comment type="caution">
    <text evidence="1">The sequence shown here is derived from an EMBL/GenBank/DDBJ whole genome shotgun (WGS) entry which is preliminary data.</text>
</comment>
<evidence type="ECO:0000313" key="2">
    <source>
        <dbReference type="Proteomes" id="UP000652761"/>
    </source>
</evidence>
<protein>
    <submittedName>
        <fullName evidence="1">Uncharacterized protein</fullName>
    </submittedName>
</protein>
<accession>A0A843WA70</accession>
<sequence length="61" mass="6269">MLSPCSPPHGCSVCSVWATPGCSIPAVGLPVDVVIAKHVVTLEEASPQSDTTLSLPGWPSR</sequence>
<dbReference type="EMBL" id="NMUH01003189">
    <property type="protein sequence ID" value="MQM04297.1"/>
    <property type="molecule type" value="Genomic_DNA"/>
</dbReference>
<keyword evidence="2" id="KW-1185">Reference proteome</keyword>
<evidence type="ECO:0000313" key="1">
    <source>
        <dbReference type="EMBL" id="MQM04297.1"/>
    </source>
</evidence>
<reference evidence="1" key="1">
    <citation type="submission" date="2017-07" db="EMBL/GenBank/DDBJ databases">
        <title>Taro Niue Genome Assembly and Annotation.</title>
        <authorList>
            <person name="Atibalentja N."/>
            <person name="Keating K."/>
            <person name="Fields C.J."/>
        </authorList>
    </citation>
    <scope>NUCLEOTIDE SEQUENCE</scope>
    <source>
        <strain evidence="1">Niue_2</strain>
        <tissue evidence="1">Leaf</tissue>
    </source>
</reference>
<dbReference type="AlphaFoldDB" id="A0A843WA70"/>
<name>A0A843WA70_COLES</name>
<organism evidence="1 2">
    <name type="scientific">Colocasia esculenta</name>
    <name type="common">Wild taro</name>
    <name type="synonym">Arum esculentum</name>
    <dbReference type="NCBI Taxonomy" id="4460"/>
    <lineage>
        <taxon>Eukaryota</taxon>
        <taxon>Viridiplantae</taxon>
        <taxon>Streptophyta</taxon>
        <taxon>Embryophyta</taxon>
        <taxon>Tracheophyta</taxon>
        <taxon>Spermatophyta</taxon>
        <taxon>Magnoliopsida</taxon>
        <taxon>Liliopsida</taxon>
        <taxon>Araceae</taxon>
        <taxon>Aroideae</taxon>
        <taxon>Colocasieae</taxon>
        <taxon>Colocasia</taxon>
    </lineage>
</organism>